<dbReference type="PANTHER" id="PTHR48111">
    <property type="entry name" value="REGULATOR OF RPOS"/>
    <property type="match status" value="1"/>
</dbReference>
<protein>
    <submittedName>
        <fullName evidence="8">Response regulator</fullName>
    </submittedName>
</protein>
<feature type="modified residue" description="4-aspartylphosphate" evidence="6">
    <location>
        <position position="54"/>
    </location>
</feature>
<evidence type="ECO:0000256" key="5">
    <source>
        <dbReference type="ARBA" id="ARBA00023163"/>
    </source>
</evidence>
<evidence type="ECO:0000313" key="8">
    <source>
        <dbReference type="EMBL" id="MCB5200378.1"/>
    </source>
</evidence>
<dbReference type="RefSeq" id="WP_226748909.1">
    <property type="nucleotide sequence ID" value="NZ_JAJATZ010000007.1"/>
</dbReference>
<reference evidence="8" key="1">
    <citation type="submission" date="2021-10" db="EMBL/GenBank/DDBJ databases">
        <title>Loktanella gaetbuli sp. nov., isolated from a tidal flat.</title>
        <authorList>
            <person name="Park S."/>
            <person name="Yoon J.-H."/>
        </authorList>
    </citation>
    <scope>NUCLEOTIDE SEQUENCE</scope>
    <source>
        <strain evidence="8">TSTF-M6</strain>
    </source>
</reference>
<keyword evidence="4" id="KW-0238">DNA-binding</keyword>
<keyword evidence="5" id="KW-0804">Transcription</keyword>
<dbReference type="InterPro" id="IPR039420">
    <property type="entry name" value="WalR-like"/>
</dbReference>
<dbReference type="InterPro" id="IPR001789">
    <property type="entry name" value="Sig_transdc_resp-reg_receiver"/>
</dbReference>
<evidence type="ECO:0000256" key="4">
    <source>
        <dbReference type="ARBA" id="ARBA00023125"/>
    </source>
</evidence>
<dbReference type="Gene3D" id="3.40.50.2300">
    <property type="match status" value="1"/>
</dbReference>
<evidence type="ECO:0000313" key="9">
    <source>
        <dbReference type="Proteomes" id="UP001138961"/>
    </source>
</evidence>
<dbReference type="PROSITE" id="PS50110">
    <property type="entry name" value="RESPONSE_REGULATORY"/>
    <property type="match status" value="1"/>
</dbReference>
<dbReference type="InterPro" id="IPR011006">
    <property type="entry name" value="CheY-like_superfamily"/>
</dbReference>
<evidence type="ECO:0000256" key="3">
    <source>
        <dbReference type="ARBA" id="ARBA00023015"/>
    </source>
</evidence>
<sequence>MRILAVDDDPIILDFLCDPDVLGGTHVITPVSCAADALRAIAEADTPFDALLIDIYLPGQNGMALCGAVRKLNDYDQTPIVIMTASNDVDLIQEAFSAGATDFVRKPFDGLELLTRVLVAETLADAVQKRREAQIRVNSLSVLLTDAFSLLPPQSAQTGLLRYMELENRLLTAPQGCHALHLFHIMVPHAERTPKPQEAEAFAADLRAVASAALSSGNHKMDLAYAGHGLFVGVTYGRRSESMSALQINIVKSLIEAGQDRIADGITCGSISGTRVWTSRTAVAAVRHFVNVHADCSGSGDVMDDELFEVA</sequence>
<dbReference type="SMART" id="SM00448">
    <property type="entry name" value="REC"/>
    <property type="match status" value="1"/>
</dbReference>
<accession>A0ABS8BXB2</accession>
<gene>
    <name evidence="8" type="ORF">LGQ03_14105</name>
</gene>
<name>A0ABS8BXB2_9RHOB</name>
<dbReference type="EMBL" id="JAJATZ010000007">
    <property type="protein sequence ID" value="MCB5200378.1"/>
    <property type="molecule type" value="Genomic_DNA"/>
</dbReference>
<keyword evidence="2" id="KW-0902">Two-component regulatory system</keyword>
<keyword evidence="9" id="KW-1185">Reference proteome</keyword>
<dbReference type="Pfam" id="PF00072">
    <property type="entry name" value="Response_reg"/>
    <property type="match status" value="1"/>
</dbReference>
<dbReference type="SUPFAM" id="SSF52172">
    <property type="entry name" value="CheY-like"/>
    <property type="match status" value="1"/>
</dbReference>
<feature type="domain" description="Response regulatory" evidence="7">
    <location>
        <begin position="2"/>
        <end position="121"/>
    </location>
</feature>
<evidence type="ECO:0000259" key="7">
    <source>
        <dbReference type="PROSITE" id="PS50110"/>
    </source>
</evidence>
<evidence type="ECO:0000256" key="2">
    <source>
        <dbReference type="ARBA" id="ARBA00023012"/>
    </source>
</evidence>
<dbReference type="Proteomes" id="UP001138961">
    <property type="component" value="Unassembled WGS sequence"/>
</dbReference>
<proteinExistence type="predicted"/>
<keyword evidence="1 6" id="KW-0597">Phosphoprotein</keyword>
<evidence type="ECO:0000256" key="6">
    <source>
        <dbReference type="PROSITE-ProRule" id="PRU00169"/>
    </source>
</evidence>
<comment type="caution">
    <text evidence="8">The sequence shown here is derived from an EMBL/GenBank/DDBJ whole genome shotgun (WGS) entry which is preliminary data.</text>
</comment>
<keyword evidence="3" id="KW-0805">Transcription regulation</keyword>
<organism evidence="8 9">
    <name type="scientific">Loktanella gaetbuli</name>
    <dbReference type="NCBI Taxonomy" id="2881335"/>
    <lineage>
        <taxon>Bacteria</taxon>
        <taxon>Pseudomonadati</taxon>
        <taxon>Pseudomonadota</taxon>
        <taxon>Alphaproteobacteria</taxon>
        <taxon>Rhodobacterales</taxon>
        <taxon>Roseobacteraceae</taxon>
        <taxon>Loktanella</taxon>
    </lineage>
</organism>
<evidence type="ECO:0000256" key="1">
    <source>
        <dbReference type="ARBA" id="ARBA00022553"/>
    </source>
</evidence>
<dbReference type="PANTHER" id="PTHR48111:SF1">
    <property type="entry name" value="TWO-COMPONENT RESPONSE REGULATOR ORR33"/>
    <property type="match status" value="1"/>
</dbReference>